<dbReference type="EMBL" id="JAKMXF010000011">
    <property type="protein sequence ID" value="KAI6661526.1"/>
    <property type="molecule type" value="Genomic_DNA"/>
</dbReference>
<gene>
    <name evidence="1" type="ORF">LOD99_13399</name>
</gene>
<protein>
    <submittedName>
        <fullName evidence="1">Uncharacterized protein</fullName>
    </submittedName>
</protein>
<dbReference type="Proteomes" id="UP001165289">
    <property type="component" value="Unassembled WGS sequence"/>
</dbReference>
<proteinExistence type="predicted"/>
<comment type="caution">
    <text evidence="1">The sequence shown here is derived from an EMBL/GenBank/DDBJ whole genome shotgun (WGS) entry which is preliminary data.</text>
</comment>
<dbReference type="AlphaFoldDB" id="A0AAV7KR22"/>
<evidence type="ECO:0000313" key="1">
    <source>
        <dbReference type="EMBL" id="KAI6661526.1"/>
    </source>
</evidence>
<name>A0AAV7KR22_9METZ</name>
<dbReference type="Gene3D" id="3.90.25.10">
    <property type="entry name" value="UDP-galactose 4-epimerase, domain 1"/>
    <property type="match status" value="1"/>
</dbReference>
<evidence type="ECO:0000313" key="2">
    <source>
        <dbReference type="Proteomes" id="UP001165289"/>
    </source>
</evidence>
<sequence>MNPEKEYAQGEALAKVMKEAIGMKHVRWSTLEDTKHYKDDIPLLVKPMKQEDGNYSMVYPMGNLPLPGVATVDIGTAVAALFEKGLGEPGEIFGVASEHLFYQKWRIF</sequence>
<organism evidence="1 2">
    <name type="scientific">Oopsacas minuta</name>
    <dbReference type="NCBI Taxonomy" id="111878"/>
    <lineage>
        <taxon>Eukaryota</taxon>
        <taxon>Metazoa</taxon>
        <taxon>Porifera</taxon>
        <taxon>Hexactinellida</taxon>
        <taxon>Hexasterophora</taxon>
        <taxon>Lyssacinosida</taxon>
        <taxon>Leucopsacidae</taxon>
        <taxon>Oopsacas</taxon>
    </lineage>
</organism>
<accession>A0AAV7KR22</accession>
<keyword evidence="2" id="KW-1185">Reference proteome</keyword>
<reference evidence="1 2" key="1">
    <citation type="journal article" date="2023" name="BMC Biol.">
        <title>The compact genome of the sponge Oopsacas minuta (Hexactinellida) is lacking key metazoan core genes.</title>
        <authorList>
            <person name="Santini S."/>
            <person name="Schenkelaars Q."/>
            <person name="Jourda C."/>
            <person name="Duchesne M."/>
            <person name="Belahbib H."/>
            <person name="Rocher C."/>
            <person name="Selva M."/>
            <person name="Riesgo A."/>
            <person name="Vervoort M."/>
            <person name="Leys S.P."/>
            <person name="Kodjabachian L."/>
            <person name="Le Bivic A."/>
            <person name="Borchiellini C."/>
            <person name="Claverie J.M."/>
            <person name="Renard E."/>
        </authorList>
    </citation>
    <scope>NUCLEOTIDE SEQUENCE [LARGE SCALE GENOMIC DNA]</scope>
    <source>
        <strain evidence="1">SPO-2</strain>
    </source>
</reference>